<dbReference type="Proteomes" id="UP001166286">
    <property type="component" value="Unassembled WGS sequence"/>
</dbReference>
<evidence type="ECO:0000256" key="1">
    <source>
        <dbReference type="SAM" id="MobiDB-lite"/>
    </source>
</evidence>
<feature type="compositionally biased region" description="Low complexity" evidence="1">
    <location>
        <begin position="155"/>
        <end position="164"/>
    </location>
</feature>
<evidence type="ECO:0000313" key="2">
    <source>
        <dbReference type="EMBL" id="KAK0508178.1"/>
    </source>
</evidence>
<dbReference type="EMBL" id="JAFEKC020000021">
    <property type="protein sequence ID" value="KAK0508178.1"/>
    <property type="molecule type" value="Genomic_DNA"/>
</dbReference>
<evidence type="ECO:0008006" key="4">
    <source>
        <dbReference type="Google" id="ProtNLM"/>
    </source>
</evidence>
<name>A0AA39QUW4_9LECA</name>
<reference evidence="2" key="1">
    <citation type="submission" date="2023-03" db="EMBL/GenBank/DDBJ databases">
        <title>Complete genome of Cladonia borealis.</title>
        <authorList>
            <person name="Park H."/>
        </authorList>
    </citation>
    <scope>NUCLEOTIDE SEQUENCE</scope>
    <source>
        <strain evidence="2">ANT050790</strain>
    </source>
</reference>
<keyword evidence="3" id="KW-1185">Reference proteome</keyword>
<sequence length="479" mass="51866">MARQRTPRAVKRNLVRWTDDMDKKLLLSIQSECNAQGVTIPWNNIAALVGPNITGSAVIQHLAKLRIRMVQQGLSVPPPLRRGGGQRISTGLSIPSSRRPAKNPTSAGKAPPKPRRVRTKKLPSEETETEEYESDSDAEYGKPRAKRAKTESKATPHTPTPSTSDSEEEIVSSTRRDVKREASFSSNSESSDDDNSEKGDGVDEDEVVAAGADFLDLVDDVPGIGQPTPEVAKSLIVKLPAKKPIKSESSNLLRNELDHPTTVDSGTSSIGTYPGFDLSVQNHRNYPQGDHEYNPSEFMSAGYGSRNGLPETSLYGSMISQPQISYSNGFENFDDANLEDHDMAEDGWNPTNTDYHYGRFNSSYAFATPPFGNAHGTSTTTGHVPSSLPQLSTSFMLGPAAQEDTVGGEYFSSGSSTINHTPSSNLADDSVNIPCLTRDGSSSRKATGRDLNNVDNVQSSDVATLHQQYDGYGDGNFCF</sequence>
<dbReference type="AlphaFoldDB" id="A0AA39QUW4"/>
<feature type="region of interest" description="Disordered" evidence="1">
    <location>
        <begin position="75"/>
        <end position="202"/>
    </location>
</feature>
<accession>A0AA39QUW4</accession>
<proteinExistence type="predicted"/>
<comment type="caution">
    <text evidence="2">The sequence shown here is derived from an EMBL/GenBank/DDBJ whole genome shotgun (WGS) entry which is preliminary data.</text>
</comment>
<protein>
    <recommendedName>
        <fullName evidence="4">Myb-like domain-containing protein</fullName>
    </recommendedName>
</protein>
<feature type="compositionally biased region" description="Acidic residues" evidence="1">
    <location>
        <begin position="125"/>
        <end position="138"/>
    </location>
</feature>
<gene>
    <name evidence="2" type="ORF">JMJ35_009262</name>
</gene>
<feature type="compositionally biased region" description="Basic residues" evidence="1">
    <location>
        <begin position="112"/>
        <end position="121"/>
    </location>
</feature>
<organism evidence="2 3">
    <name type="scientific">Cladonia borealis</name>
    <dbReference type="NCBI Taxonomy" id="184061"/>
    <lineage>
        <taxon>Eukaryota</taxon>
        <taxon>Fungi</taxon>
        <taxon>Dikarya</taxon>
        <taxon>Ascomycota</taxon>
        <taxon>Pezizomycotina</taxon>
        <taxon>Lecanoromycetes</taxon>
        <taxon>OSLEUM clade</taxon>
        <taxon>Lecanoromycetidae</taxon>
        <taxon>Lecanorales</taxon>
        <taxon>Lecanorineae</taxon>
        <taxon>Cladoniaceae</taxon>
        <taxon>Cladonia</taxon>
    </lineage>
</organism>
<feature type="compositionally biased region" description="Polar residues" evidence="1">
    <location>
        <begin position="87"/>
        <end position="96"/>
    </location>
</feature>
<evidence type="ECO:0000313" key="3">
    <source>
        <dbReference type="Proteomes" id="UP001166286"/>
    </source>
</evidence>